<comment type="caution">
    <text evidence="10">The sequence shown here is derived from an EMBL/GenBank/DDBJ whole genome shotgun (WGS) entry which is preliminary data.</text>
</comment>
<evidence type="ECO:0000256" key="2">
    <source>
        <dbReference type="ARBA" id="ARBA00023012"/>
    </source>
</evidence>
<dbReference type="CDD" id="cd00383">
    <property type="entry name" value="trans_reg_C"/>
    <property type="match status" value="1"/>
</dbReference>
<keyword evidence="4 7" id="KW-0238">DNA-binding</keyword>
<dbReference type="Gene3D" id="3.40.50.2300">
    <property type="match status" value="1"/>
</dbReference>
<evidence type="ECO:0000313" key="10">
    <source>
        <dbReference type="EMBL" id="MEK8127233.1"/>
    </source>
</evidence>
<dbReference type="InterPro" id="IPR036388">
    <property type="entry name" value="WH-like_DNA-bd_sf"/>
</dbReference>
<dbReference type="InterPro" id="IPR011006">
    <property type="entry name" value="CheY-like_superfamily"/>
</dbReference>
<dbReference type="InterPro" id="IPR039420">
    <property type="entry name" value="WalR-like"/>
</dbReference>
<keyword evidence="5" id="KW-0804">Transcription</keyword>
<evidence type="ECO:0000256" key="1">
    <source>
        <dbReference type="ARBA" id="ARBA00022553"/>
    </source>
</evidence>
<evidence type="ECO:0000259" key="9">
    <source>
        <dbReference type="PROSITE" id="PS51755"/>
    </source>
</evidence>
<evidence type="ECO:0000256" key="5">
    <source>
        <dbReference type="ARBA" id="ARBA00023163"/>
    </source>
</evidence>
<dbReference type="Pfam" id="PF00486">
    <property type="entry name" value="Trans_reg_C"/>
    <property type="match status" value="1"/>
</dbReference>
<dbReference type="InterPro" id="IPR016032">
    <property type="entry name" value="Sig_transdc_resp-reg_C-effctor"/>
</dbReference>
<dbReference type="Gene3D" id="1.10.10.10">
    <property type="entry name" value="Winged helix-like DNA-binding domain superfamily/Winged helix DNA-binding domain"/>
    <property type="match status" value="1"/>
</dbReference>
<dbReference type="Proteomes" id="UP001469365">
    <property type="component" value="Unassembled WGS sequence"/>
</dbReference>
<accession>A0ABU9DGP7</accession>
<keyword evidence="11" id="KW-1185">Reference proteome</keyword>
<reference evidence="10 11" key="1">
    <citation type="submission" date="2024-04" db="EMBL/GenBank/DDBJ databases">
        <title>draft genome sequnece of Paenibacillus filicis.</title>
        <authorList>
            <person name="Kim D.-U."/>
        </authorList>
    </citation>
    <scope>NUCLEOTIDE SEQUENCE [LARGE SCALE GENOMIC DNA]</scope>
    <source>
        <strain evidence="10 11">KACC14197</strain>
    </source>
</reference>
<gene>
    <name evidence="10" type="ORF">WMW72_04830</name>
</gene>
<dbReference type="PANTHER" id="PTHR48111">
    <property type="entry name" value="REGULATOR OF RPOS"/>
    <property type="match status" value="1"/>
</dbReference>
<keyword evidence="3" id="KW-0805">Transcription regulation</keyword>
<dbReference type="Pfam" id="PF00072">
    <property type="entry name" value="Response_reg"/>
    <property type="match status" value="1"/>
</dbReference>
<dbReference type="PROSITE" id="PS50110">
    <property type="entry name" value="RESPONSE_REGULATORY"/>
    <property type="match status" value="1"/>
</dbReference>
<evidence type="ECO:0000256" key="4">
    <source>
        <dbReference type="ARBA" id="ARBA00023125"/>
    </source>
</evidence>
<evidence type="ECO:0000256" key="6">
    <source>
        <dbReference type="PROSITE-ProRule" id="PRU00169"/>
    </source>
</evidence>
<sequence length="234" mass="27141">MSYNLLIVEDEPEIIELLTVYLDQEYRVFHAHDAQSALEQIRQQHIDLAILDIMMPGMDGFQLVKKIRETHEFPVLFLSALSQDHDKILGLSLGGDDYLTKPFNPLEVVARVQALLRRAYRFEASDSHAKEKQLVIGELLLDPLACVLYRSGRAVPLTSTEYKLMLLFMEHPGRVLTKKRIYETVWDDQYAYDDNTIMVHISNLRDKIEEDTRKPEYIKTIRGLGYKLETPVAY</sequence>
<dbReference type="SMART" id="SM00448">
    <property type="entry name" value="REC"/>
    <property type="match status" value="1"/>
</dbReference>
<keyword evidence="2" id="KW-0902">Two-component regulatory system</keyword>
<dbReference type="InterPro" id="IPR001867">
    <property type="entry name" value="OmpR/PhoB-type_DNA-bd"/>
</dbReference>
<dbReference type="PANTHER" id="PTHR48111:SF40">
    <property type="entry name" value="PHOSPHATE REGULON TRANSCRIPTIONAL REGULATORY PROTEIN PHOB"/>
    <property type="match status" value="1"/>
</dbReference>
<evidence type="ECO:0000313" key="11">
    <source>
        <dbReference type="Proteomes" id="UP001469365"/>
    </source>
</evidence>
<dbReference type="SUPFAM" id="SSF46894">
    <property type="entry name" value="C-terminal effector domain of the bipartite response regulators"/>
    <property type="match status" value="1"/>
</dbReference>
<dbReference type="PROSITE" id="PS51755">
    <property type="entry name" value="OMPR_PHOB"/>
    <property type="match status" value="1"/>
</dbReference>
<dbReference type="SUPFAM" id="SSF52172">
    <property type="entry name" value="CheY-like"/>
    <property type="match status" value="1"/>
</dbReference>
<keyword evidence="1 6" id="KW-0597">Phosphoprotein</keyword>
<dbReference type="SMART" id="SM00862">
    <property type="entry name" value="Trans_reg_C"/>
    <property type="match status" value="1"/>
</dbReference>
<feature type="DNA-binding region" description="OmpR/PhoB-type" evidence="7">
    <location>
        <begin position="131"/>
        <end position="230"/>
    </location>
</feature>
<evidence type="ECO:0000256" key="3">
    <source>
        <dbReference type="ARBA" id="ARBA00023015"/>
    </source>
</evidence>
<organism evidence="10 11">
    <name type="scientific">Paenibacillus filicis</name>
    <dbReference type="NCBI Taxonomy" id="669464"/>
    <lineage>
        <taxon>Bacteria</taxon>
        <taxon>Bacillati</taxon>
        <taxon>Bacillota</taxon>
        <taxon>Bacilli</taxon>
        <taxon>Bacillales</taxon>
        <taxon>Paenibacillaceae</taxon>
        <taxon>Paenibacillus</taxon>
    </lineage>
</organism>
<dbReference type="Gene3D" id="6.10.250.690">
    <property type="match status" value="1"/>
</dbReference>
<feature type="domain" description="Response regulatory" evidence="8">
    <location>
        <begin position="4"/>
        <end position="116"/>
    </location>
</feature>
<protein>
    <submittedName>
        <fullName evidence="10">Response regulator transcription factor</fullName>
    </submittedName>
</protein>
<evidence type="ECO:0000259" key="8">
    <source>
        <dbReference type="PROSITE" id="PS50110"/>
    </source>
</evidence>
<dbReference type="EMBL" id="JBBPCC010000002">
    <property type="protein sequence ID" value="MEK8127233.1"/>
    <property type="molecule type" value="Genomic_DNA"/>
</dbReference>
<dbReference type="CDD" id="cd17574">
    <property type="entry name" value="REC_OmpR"/>
    <property type="match status" value="1"/>
</dbReference>
<evidence type="ECO:0000256" key="7">
    <source>
        <dbReference type="PROSITE-ProRule" id="PRU01091"/>
    </source>
</evidence>
<proteinExistence type="predicted"/>
<name>A0ABU9DGP7_9BACL</name>
<feature type="modified residue" description="4-aspartylphosphate" evidence="6">
    <location>
        <position position="52"/>
    </location>
</feature>
<dbReference type="InterPro" id="IPR001789">
    <property type="entry name" value="Sig_transdc_resp-reg_receiver"/>
</dbReference>
<feature type="domain" description="OmpR/PhoB-type" evidence="9">
    <location>
        <begin position="131"/>
        <end position="230"/>
    </location>
</feature>
<dbReference type="RefSeq" id="WP_341414287.1">
    <property type="nucleotide sequence ID" value="NZ_JBBPCC010000002.1"/>
</dbReference>